<dbReference type="SUPFAM" id="SSF46785">
    <property type="entry name" value="Winged helix' DNA-binding domain"/>
    <property type="match status" value="1"/>
</dbReference>
<evidence type="ECO:0000256" key="1">
    <source>
        <dbReference type="ARBA" id="ARBA00023015"/>
    </source>
</evidence>
<dbReference type="PANTHER" id="PTHR43537">
    <property type="entry name" value="TRANSCRIPTIONAL REGULATOR, GNTR FAMILY"/>
    <property type="match status" value="1"/>
</dbReference>
<comment type="caution">
    <text evidence="5">The sequence shown here is derived from an EMBL/GenBank/DDBJ whole genome shotgun (WGS) entry which is preliminary data.</text>
</comment>
<keyword evidence="1" id="KW-0805">Transcription regulation</keyword>
<proteinExistence type="predicted"/>
<name>A0ABV2CU46_9RHOO</name>
<dbReference type="SMART" id="SM00895">
    <property type="entry name" value="FCD"/>
    <property type="match status" value="1"/>
</dbReference>
<dbReference type="Pfam" id="PF07729">
    <property type="entry name" value="FCD"/>
    <property type="match status" value="1"/>
</dbReference>
<keyword evidence="2" id="KW-0238">DNA-binding</keyword>
<dbReference type="InterPro" id="IPR000524">
    <property type="entry name" value="Tscrpt_reg_HTH_GntR"/>
</dbReference>
<sequence length="234" mass="26272">MTPTMTKTDRLIHAFGRDIVQGVFPPGALPSEADLCERYDTSRNVMREVIKVLATKRIIDAQRYRGLYVMPRAEWNYLDADVLAWALENDKDPALIASLIEVRSLIEPAISRWAAERATSIDLVAIESALNGMRSHTDDRDAFMEADIAFHRAIVRATHNFVILQLADAISALQRAIFDHTYLAEPGHMALTVKEHSDLYEMIRCKNPAVAEELAHGMITRTASRAHTRMDGTS</sequence>
<dbReference type="Gene3D" id="1.10.10.10">
    <property type="entry name" value="Winged helix-like DNA-binding domain superfamily/Winged helix DNA-binding domain"/>
    <property type="match status" value="1"/>
</dbReference>
<feature type="domain" description="HTH gntR-type" evidence="4">
    <location>
        <begin position="5"/>
        <end position="72"/>
    </location>
</feature>
<dbReference type="Gene3D" id="1.20.120.530">
    <property type="entry name" value="GntR ligand-binding domain-like"/>
    <property type="match status" value="1"/>
</dbReference>
<dbReference type="CDD" id="cd07377">
    <property type="entry name" value="WHTH_GntR"/>
    <property type="match status" value="1"/>
</dbReference>
<keyword evidence="6" id="KW-1185">Reference proteome</keyword>
<organism evidence="5 6">
    <name type="scientific">Uliginosibacterium paludis</name>
    <dbReference type="NCBI Taxonomy" id="1615952"/>
    <lineage>
        <taxon>Bacteria</taxon>
        <taxon>Pseudomonadati</taxon>
        <taxon>Pseudomonadota</taxon>
        <taxon>Betaproteobacteria</taxon>
        <taxon>Rhodocyclales</taxon>
        <taxon>Zoogloeaceae</taxon>
        <taxon>Uliginosibacterium</taxon>
    </lineage>
</organism>
<dbReference type="SMART" id="SM00345">
    <property type="entry name" value="HTH_GNTR"/>
    <property type="match status" value="1"/>
</dbReference>
<dbReference type="Proteomes" id="UP001548590">
    <property type="component" value="Unassembled WGS sequence"/>
</dbReference>
<dbReference type="PROSITE" id="PS50949">
    <property type="entry name" value="HTH_GNTR"/>
    <property type="match status" value="1"/>
</dbReference>
<dbReference type="RefSeq" id="WP_345927501.1">
    <property type="nucleotide sequence ID" value="NZ_JBDIVF010000004.1"/>
</dbReference>
<evidence type="ECO:0000259" key="4">
    <source>
        <dbReference type="PROSITE" id="PS50949"/>
    </source>
</evidence>
<protein>
    <submittedName>
        <fullName evidence="5">FadR/GntR family transcriptional regulator</fullName>
    </submittedName>
</protein>
<dbReference type="InterPro" id="IPR036390">
    <property type="entry name" value="WH_DNA-bd_sf"/>
</dbReference>
<evidence type="ECO:0000256" key="2">
    <source>
        <dbReference type="ARBA" id="ARBA00023125"/>
    </source>
</evidence>
<evidence type="ECO:0000256" key="3">
    <source>
        <dbReference type="ARBA" id="ARBA00023163"/>
    </source>
</evidence>
<dbReference type="PANTHER" id="PTHR43537:SF21">
    <property type="entry name" value="GALACTONATE OPERON TRANSCRIPTIONAL REPRESSOR"/>
    <property type="match status" value="1"/>
</dbReference>
<dbReference type="InterPro" id="IPR008920">
    <property type="entry name" value="TF_FadR/GntR_C"/>
</dbReference>
<dbReference type="InterPro" id="IPR011711">
    <property type="entry name" value="GntR_C"/>
</dbReference>
<dbReference type="Pfam" id="PF00392">
    <property type="entry name" value="GntR"/>
    <property type="match status" value="1"/>
</dbReference>
<evidence type="ECO:0000313" key="6">
    <source>
        <dbReference type="Proteomes" id="UP001548590"/>
    </source>
</evidence>
<evidence type="ECO:0000313" key="5">
    <source>
        <dbReference type="EMBL" id="MET1491440.1"/>
    </source>
</evidence>
<dbReference type="EMBL" id="JBEWLZ010000012">
    <property type="protein sequence ID" value="MET1491440.1"/>
    <property type="molecule type" value="Genomic_DNA"/>
</dbReference>
<dbReference type="InterPro" id="IPR036388">
    <property type="entry name" value="WH-like_DNA-bd_sf"/>
</dbReference>
<gene>
    <name evidence="5" type="ORF">ABVT11_16500</name>
</gene>
<accession>A0ABV2CU46</accession>
<dbReference type="SUPFAM" id="SSF48008">
    <property type="entry name" value="GntR ligand-binding domain-like"/>
    <property type="match status" value="1"/>
</dbReference>
<keyword evidence="3" id="KW-0804">Transcription</keyword>
<reference evidence="5 6" key="1">
    <citation type="submission" date="2024-07" db="EMBL/GenBank/DDBJ databases">
        <title>Uliginosibacterium paludis KCTC:42655.</title>
        <authorList>
            <person name="Kim M.K."/>
        </authorList>
    </citation>
    <scope>NUCLEOTIDE SEQUENCE [LARGE SCALE GENOMIC DNA]</scope>
    <source>
        <strain evidence="5 6">KCTC 42655</strain>
    </source>
</reference>